<reference evidence="2" key="1">
    <citation type="submission" date="2024-07" db="EMBL/GenBank/DDBJ databases">
        <title>Identification and characteristics of an arsenic-resistant bacterial isolate, which belongs to a novel species.</title>
        <authorList>
            <person name="Juszczyk A."/>
            <person name="Kowalczyk A."/>
            <person name="Was K."/>
            <person name="Kosowicz W."/>
            <person name="Budzyn A."/>
            <person name="Latowski D."/>
        </authorList>
    </citation>
    <scope>NUCLEOTIDE SEQUENCE</scope>
    <source>
        <strain evidence="2">As8PL</strain>
    </source>
</reference>
<dbReference type="RefSeq" id="WP_368505168.1">
    <property type="nucleotide sequence ID" value="NZ_CP162551.1"/>
</dbReference>
<dbReference type="InterPro" id="IPR006059">
    <property type="entry name" value="SBP"/>
</dbReference>
<feature type="signal peptide" evidence="1">
    <location>
        <begin position="1"/>
        <end position="20"/>
    </location>
</feature>
<dbReference type="PANTHER" id="PTHR43649:SF14">
    <property type="entry name" value="BLR3389 PROTEIN"/>
    <property type="match status" value="1"/>
</dbReference>
<accession>A0AB39BUY3</accession>
<proteinExistence type="predicted"/>
<keyword evidence="1" id="KW-0732">Signal</keyword>
<organism evidence="2">
    <name type="scientific">Alkalihalophilus sp. As8PL</name>
    <dbReference type="NCBI Taxonomy" id="3237103"/>
    <lineage>
        <taxon>Bacteria</taxon>
        <taxon>Bacillati</taxon>
        <taxon>Bacillota</taxon>
        <taxon>Bacilli</taxon>
        <taxon>Bacillales</taxon>
        <taxon>Bacillaceae</taxon>
        <taxon>Alkalihalophilus</taxon>
    </lineage>
</organism>
<protein>
    <submittedName>
        <fullName evidence="2">ABC transporter substrate-binding protein</fullName>
    </submittedName>
</protein>
<evidence type="ECO:0000256" key="1">
    <source>
        <dbReference type="SAM" id="SignalP"/>
    </source>
</evidence>
<dbReference type="InterPro" id="IPR050490">
    <property type="entry name" value="Bact_solute-bd_prot1"/>
</dbReference>
<dbReference type="AlphaFoldDB" id="A0AB39BUY3"/>
<feature type="chain" id="PRO_5044342591" evidence="1">
    <location>
        <begin position="21"/>
        <end position="434"/>
    </location>
</feature>
<dbReference type="Gene3D" id="3.40.190.10">
    <property type="entry name" value="Periplasmic binding protein-like II"/>
    <property type="match status" value="2"/>
</dbReference>
<dbReference type="SUPFAM" id="SSF53850">
    <property type="entry name" value="Periplasmic binding protein-like II"/>
    <property type="match status" value="1"/>
</dbReference>
<gene>
    <name evidence="2" type="ORF">AB3N04_05855</name>
</gene>
<dbReference type="PANTHER" id="PTHR43649">
    <property type="entry name" value="ARABINOSE-BINDING PROTEIN-RELATED"/>
    <property type="match status" value="1"/>
</dbReference>
<sequence length="434" mass="48562">MRKKWSVMLFVLIFSLFVTACGGGNQETTSEGNSDEEASTGDKIVLDFWQIDSGDKEAVYQDAVERFEEKNPGVEVNMLRIPNDDYKQRMVVAMSGGNPPDVFTSWGGGWLKEFADAGQVLDLTNEDIEFENFLEMALNNTTFDEKVYGLPLGLSQTLFFYNKEIFETHGLEEPETYDELLAIIDELNENDVIPITLTNQTKWPGAYYLMYFADRLGSEELFQSAFNRDGRGFDDPTYVKAGEYIQELVDRNAFNPGFNGVPYDAGQGRQLLYSGQSAMMLMTNTLVVNMRSEAPEFEEKLGMFPFPTLPDGKGDPSNVGGATSPVWSAYSGTEHPELAIELMKELTTLETAEDYVNRTGSLSALIDVPTDDVFVQQFAEMAAEANDIHMPYDQTLPPVLAELHKDTTQELFGKTMTPQEAADLMEQKAKETLD</sequence>
<evidence type="ECO:0000313" key="2">
    <source>
        <dbReference type="EMBL" id="XDI37840.1"/>
    </source>
</evidence>
<dbReference type="PROSITE" id="PS51257">
    <property type="entry name" value="PROKAR_LIPOPROTEIN"/>
    <property type="match status" value="1"/>
</dbReference>
<name>A0AB39BUY3_9BACI</name>
<dbReference type="EMBL" id="CP162551">
    <property type="protein sequence ID" value="XDI37840.1"/>
    <property type="molecule type" value="Genomic_DNA"/>
</dbReference>
<dbReference type="Pfam" id="PF01547">
    <property type="entry name" value="SBP_bac_1"/>
    <property type="match status" value="1"/>
</dbReference>